<proteinExistence type="inferred from homology"/>
<keyword evidence="2" id="KW-0560">Oxidoreductase</keyword>
<dbReference type="EMBL" id="WHSB02000010">
    <property type="protein sequence ID" value="MCQ4633001.1"/>
    <property type="molecule type" value="Genomic_DNA"/>
</dbReference>
<name>A0ABT1RCT5_9HYPH</name>
<dbReference type="Proteomes" id="UP000996601">
    <property type="component" value="Unassembled WGS sequence"/>
</dbReference>
<keyword evidence="4" id="KW-1185">Reference proteome</keyword>
<evidence type="ECO:0000256" key="2">
    <source>
        <dbReference type="ARBA" id="ARBA00023002"/>
    </source>
</evidence>
<protein>
    <submittedName>
        <fullName evidence="3">SDR family NAD(P)-dependent oxidoreductase</fullName>
    </submittedName>
</protein>
<dbReference type="RefSeq" id="WP_256119631.1">
    <property type="nucleotide sequence ID" value="NZ_WHSB02000010.1"/>
</dbReference>
<evidence type="ECO:0000313" key="4">
    <source>
        <dbReference type="Proteomes" id="UP000996601"/>
    </source>
</evidence>
<sequence>MSEQKPIGSRFNAASTAEEVVAGIDLSGKTAIVTGGYSGLGVETTRALAGAGATIIVPARDRAKAERTLAGIENVRIEAMDLSDPASIAAFADRIVAAGTPISILVNSAGIMATPLARDADGHESQFSTNHLGHFRLVAGLWPALVAAGGARVVSVSSRGHQIGPVDFDDIDFHTRAYDKWQAYGQAKTANALFALGLDRRGAEHGVRAFSLHPGVILTDLARHLSEDEINAFDVYDENGNRRVDPARDLKSPQQGAATSVWAAARPELDGIGGVYCEDCEVALPQGEAAGNKGVAPWAMDPDAAERLWVLSERLTGVSLASAAN</sequence>
<dbReference type="InterPro" id="IPR002347">
    <property type="entry name" value="SDR_fam"/>
</dbReference>
<reference evidence="3" key="1">
    <citation type="submission" date="2021-07" db="EMBL/GenBank/DDBJ databases">
        <title>Shinella sp. nov., a novel member of the genus Shinella from water.</title>
        <authorList>
            <person name="Deng Y."/>
        </authorList>
    </citation>
    <scope>NUCLEOTIDE SEQUENCE</scope>
    <source>
        <strain evidence="3">CPCC 100929</strain>
    </source>
</reference>
<dbReference type="InterPro" id="IPR036291">
    <property type="entry name" value="NAD(P)-bd_dom_sf"/>
</dbReference>
<dbReference type="PANTHER" id="PTHR24320:SF283">
    <property type="entry name" value="RETINOL DEHYDROGENASE 11"/>
    <property type="match status" value="1"/>
</dbReference>
<gene>
    <name evidence="3" type="ORF">GB927_023375</name>
</gene>
<organism evidence="3 4">
    <name type="scientific">Shinella lacus</name>
    <dbReference type="NCBI Taxonomy" id="2654216"/>
    <lineage>
        <taxon>Bacteria</taxon>
        <taxon>Pseudomonadati</taxon>
        <taxon>Pseudomonadota</taxon>
        <taxon>Alphaproteobacteria</taxon>
        <taxon>Hyphomicrobiales</taxon>
        <taxon>Rhizobiaceae</taxon>
        <taxon>Shinella</taxon>
    </lineage>
</organism>
<dbReference type="SUPFAM" id="SSF51735">
    <property type="entry name" value="NAD(P)-binding Rossmann-fold domains"/>
    <property type="match status" value="1"/>
</dbReference>
<dbReference type="Pfam" id="PF00106">
    <property type="entry name" value="adh_short"/>
    <property type="match status" value="1"/>
</dbReference>
<dbReference type="PRINTS" id="PR00081">
    <property type="entry name" value="GDHRDH"/>
</dbReference>
<comment type="caution">
    <text evidence="3">The sequence shown here is derived from an EMBL/GenBank/DDBJ whole genome shotgun (WGS) entry which is preliminary data.</text>
</comment>
<evidence type="ECO:0000256" key="1">
    <source>
        <dbReference type="ARBA" id="ARBA00006484"/>
    </source>
</evidence>
<accession>A0ABT1RCT5</accession>
<dbReference type="NCBIfam" id="NF004845">
    <property type="entry name" value="PRK06196.1"/>
    <property type="match status" value="1"/>
</dbReference>
<comment type="similarity">
    <text evidence="1">Belongs to the short-chain dehydrogenases/reductases (SDR) family.</text>
</comment>
<evidence type="ECO:0000313" key="3">
    <source>
        <dbReference type="EMBL" id="MCQ4633001.1"/>
    </source>
</evidence>
<dbReference type="PANTHER" id="PTHR24320">
    <property type="entry name" value="RETINOL DEHYDROGENASE"/>
    <property type="match status" value="1"/>
</dbReference>
<dbReference type="Gene3D" id="3.40.50.720">
    <property type="entry name" value="NAD(P)-binding Rossmann-like Domain"/>
    <property type="match status" value="1"/>
</dbReference>